<sequence>MAIVTIEAPDGKIYTDPSKVKIRREDFPELYRILENFKPKSKDETA</sequence>
<evidence type="ECO:0000313" key="1">
    <source>
        <dbReference type="EMBL" id="VYT93302.1"/>
    </source>
</evidence>
<name>A0A6N3B0A8_9FIRM</name>
<accession>A0A6N3B0A8</accession>
<organism evidence="1">
    <name type="scientific">Hungatella hathewayi</name>
    <dbReference type="NCBI Taxonomy" id="154046"/>
    <lineage>
        <taxon>Bacteria</taxon>
        <taxon>Bacillati</taxon>
        <taxon>Bacillota</taxon>
        <taxon>Clostridia</taxon>
        <taxon>Lachnospirales</taxon>
        <taxon>Lachnospiraceae</taxon>
        <taxon>Hungatella</taxon>
    </lineage>
</organism>
<dbReference type="EMBL" id="CACRUH010000016">
    <property type="protein sequence ID" value="VYT93302.1"/>
    <property type="molecule type" value="Genomic_DNA"/>
</dbReference>
<gene>
    <name evidence="1" type="ORF">CHLFYP18_05938</name>
</gene>
<reference evidence="1" key="1">
    <citation type="submission" date="2019-11" db="EMBL/GenBank/DDBJ databases">
        <authorList>
            <person name="Feng L."/>
        </authorList>
    </citation>
    <scope>NUCLEOTIDE SEQUENCE</scope>
    <source>
        <strain evidence="1">ChathewayiLFYP18</strain>
    </source>
</reference>
<protein>
    <submittedName>
        <fullName evidence="1">Uncharacterized protein</fullName>
    </submittedName>
</protein>
<proteinExistence type="predicted"/>
<dbReference type="AlphaFoldDB" id="A0A6N3B0A8"/>